<dbReference type="InterPro" id="IPR036291">
    <property type="entry name" value="NAD(P)-bd_dom_sf"/>
</dbReference>
<keyword evidence="6" id="KW-1185">Reference proteome</keyword>
<organism evidence="5 6">
    <name type="scientific">Natronococcus pandeyae</name>
    <dbReference type="NCBI Taxonomy" id="2055836"/>
    <lineage>
        <taxon>Archaea</taxon>
        <taxon>Methanobacteriati</taxon>
        <taxon>Methanobacteriota</taxon>
        <taxon>Stenosarchaea group</taxon>
        <taxon>Halobacteria</taxon>
        <taxon>Halobacteriales</taxon>
        <taxon>Natrialbaceae</taxon>
        <taxon>Natronococcus</taxon>
    </lineage>
</organism>
<evidence type="ECO:0000256" key="2">
    <source>
        <dbReference type="SAM" id="Phobius"/>
    </source>
</evidence>
<evidence type="ECO:0000313" key="5">
    <source>
        <dbReference type="EMBL" id="TYL39146.1"/>
    </source>
</evidence>
<feature type="transmembrane region" description="Helical" evidence="2">
    <location>
        <begin position="100"/>
        <end position="119"/>
    </location>
</feature>
<dbReference type="PANTHER" id="PTHR43833">
    <property type="entry name" value="POTASSIUM CHANNEL PROTEIN 2-RELATED-RELATED"/>
    <property type="match status" value="1"/>
</dbReference>
<dbReference type="EMBL" id="PHNJ01000003">
    <property type="protein sequence ID" value="TYL39146.1"/>
    <property type="molecule type" value="Genomic_DNA"/>
</dbReference>
<feature type="transmembrane region" description="Helical" evidence="2">
    <location>
        <begin position="191"/>
        <end position="216"/>
    </location>
</feature>
<feature type="domain" description="RCK N-terminal" evidence="3">
    <location>
        <begin position="242"/>
        <end position="353"/>
    </location>
</feature>
<evidence type="ECO:0000256" key="1">
    <source>
        <dbReference type="ARBA" id="ARBA00004651"/>
    </source>
</evidence>
<keyword evidence="2" id="KW-1133">Transmembrane helix</keyword>
<feature type="transmembrane region" description="Helical" evidence="2">
    <location>
        <begin position="77"/>
        <end position="94"/>
    </location>
</feature>
<evidence type="ECO:0000259" key="4">
    <source>
        <dbReference type="Pfam" id="PF07885"/>
    </source>
</evidence>
<comment type="caution">
    <text evidence="5">The sequence shown here is derived from an EMBL/GenBank/DDBJ whole genome shotgun (WGS) entry which is preliminary data.</text>
</comment>
<evidence type="ECO:0000313" key="6">
    <source>
        <dbReference type="Proteomes" id="UP000766904"/>
    </source>
</evidence>
<dbReference type="Proteomes" id="UP000766904">
    <property type="component" value="Unassembled WGS sequence"/>
</dbReference>
<dbReference type="InterPro" id="IPR013099">
    <property type="entry name" value="K_chnl_dom"/>
</dbReference>
<dbReference type="InterPro" id="IPR050721">
    <property type="entry name" value="Trk_Ktr_HKT_K-transport"/>
</dbReference>
<dbReference type="OrthoDB" id="56871at2157"/>
<dbReference type="GO" id="GO:0005886">
    <property type="term" value="C:plasma membrane"/>
    <property type="evidence" value="ECO:0007669"/>
    <property type="project" value="UniProtKB-SubCell"/>
</dbReference>
<feature type="domain" description="Potassium channel" evidence="4">
    <location>
        <begin position="139"/>
        <end position="211"/>
    </location>
</feature>
<protein>
    <submittedName>
        <fullName evidence="5">Potassium transporter TrkA</fullName>
    </submittedName>
</protein>
<feature type="transmembrane region" description="Helical" evidence="2">
    <location>
        <begin position="131"/>
        <end position="153"/>
    </location>
</feature>
<dbReference type="Pfam" id="PF02254">
    <property type="entry name" value="TrkA_N"/>
    <property type="match status" value="1"/>
</dbReference>
<keyword evidence="2" id="KW-0472">Membrane</keyword>
<keyword evidence="2" id="KW-0812">Transmembrane</keyword>
<proteinExistence type="predicted"/>
<name>A0A8J8Q2D7_9EURY</name>
<reference evidence="5" key="1">
    <citation type="submission" date="2017-11" db="EMBL/GenBank/DDBJ databases">
        <authorList>
            <person name="Kajale S.C."/>
            <person name="Sharma A."/>
        </authorList>
    </citation>
    <scope>NUCLEOTIDE SEQUENCE</scope>
    <source>
        <strain evidence="5">LS1_42</strain>
    </source>
</reference>
<feature type="transmembrane region" description="Helical" evidence="2">
    <location>
        <begin position="14"/>
        <end position="37"/>
    </location>
</feature>
<feature type="transmembrane region" description="Helical" evidence="2">
    <location>
        <begin position="49"/>
        <end position="70"/>
    </location>
</feature>
<dbReference type="SUPFAM" id="SSF51735">
    <property type="entry name" value="NAD(P)-binding Rossmann-fold domains"/>
    <property type="match status" value="1"/>
</dbReference>
<dbReference type="RefSeq" id="WP_148857286.1">
    <property type="nucleotide sequence ID" value="NZ_PHNJ01000003.1"/>
</dbReference>
<evidence type="ECO:0000259" key="3">
    <source>
        <dbReference type="Pfam" id="PF02254"/>
    </source>
</evidence>
<accession>A0A8J8Q2D7</accession>
<sequence length="384" mass="39815">MLERLRSYRPGGRVAVWLVVAVAITSIVTGVVAILTRPTLEAAGPLGDLQAAAEFSGTVIGFALLVTAWGMRRGYRLAYVTAAALVFLAAAHGVVQFRLFSVPLFVLSIGGLAVLVLTSERFTRSSALASTQLGALVAIVGVFCYGTAGAYTLRAQFDELDTVIDAVYFTLVTASTVGYGDIHPQTETARLFAISLVVLGPTTVGVVVGSLFGPALENRLARTGRQATSHRGQSGTGDGERIAVLGSDEWTARLAEGLSGRGSITVVTSDERRAKRLPDGVETVVGDPTETRVLERAELEACDAVLVTTAGELDATDASLAARGVTDARIVMIANRDAKEVVGDGEADAVVDPEAVVVDAVVRAAFGSSEPADQSPSSAASHSG</sequence>
<dbReference type="GO" id="GO:0006813">
    <property type="term" value="P:potassium ion transport"/>
    <property type="evidence" value="ECO:0007669"/>
    <property type="project" value="InterPro"/>
</dbReference>
<dbReference type="Gene3D" id="1.10.287.70">
    <property type="match status" value="1"/>
</dbReference>
<dbReference type="InterPro" id="IPR003148">
    <property type="entry name" value="RCK_N"/>
</dbReference>
<gene>
    <name evidence="5" type="ORF">CV102_07610</name>
</gene>
<dbReference type="SUPFAM" id="SSF81324">
    <property type="entry name" value="Voltage-gated potassium channels"/>
    <property type="match status" value="1"/>
</dbReference>
<dbReference type="AlphaFoldDB" id="A0A8J8Q2D7"/>
<comment type="subcellular location">
    <subcellularLocation>
        <location evidence="1">Cell membrane</location>
        <topology evidence="1">Multi-pass membrane protein</topology>
    </subcellularLocation>
</comment>
<dbReference type="Gene3D" id="3.40.50.720">
    <property type="entry name" value="NAD(P)-binding Rossmann-like Domain"/>
    <property type="match status" value="1"/>
</dbReference>
<dbReference type="Pfam" id="PF07885">
    <property type="entry name" value="Ion_trans_2"/>
    <property type="match status" value="1"/>
</dbReference>
<dbReference type="PANTHER" id="PTHR43833:SF9">
    <property type="entry name" value="POTASSIUM CHANNEL PROTEIN YUGO-RELATED"/>
    <property type="match status" value="1"/>
</dbReference>